<dbReference type="AlphaFoldDB" id="A0A538S8F0"/>
<sequence>MSPRGELVHEDLDPGAVLLRDGRHARGGGRGLALGSRRGAARARLPESDEGALDARASDHLGGACRVARACLAPGQQRFRAQARRDRARSPDGDDLRPHEPRRLASSCRPARRRRGDRPSVPSLQRNPLPASGRAVSSLHARRLGGAGGGGVPPPPRGADRGHGVSFGSEERVQSPGGDSRKPETAPRAREYLSALVTAKNEARTLRGCLESLRWAEELVVVDSGSQDGTLEIARAIADRVLQHPYESPAAQKNWALQQMTHRWVLILDADERVTPGLREEIERALADPGRRDGYWIHRENYFYGRAIRSAGWQRDKVLRLFDRTKGAYAPVLVHEEIQLRGRAGALREKLLHEPYHDLDRYFEKWNRYSLWSAEELRRRGVRASAGRLLFRPWLRFLRMYFLEGGIREGRRGIVLCWLAAFSVFAKYARRWEQEMREREVRERGR</sequence>
<keyword evidence="3" id="KW-0808">Transferase</keyword>
<dbReference type="Pfam" id="PF00535">
    <property type="entry name" value="Glycos_transf_2"/>
    <property type="match status" value="1"/>
</dbReference>
<accession>A0A538S8F0</accession>
<comment type="caution">
    <text evidence="3">The sequence shown here is derived from an EMBL/GenBank/DDBJ whole genome shotgun (WGS) entry which is preliminary data.</text>
</comment>
<dbReference type="CDD" id="cd02511">
    <property type="entry name" value="Beta4Glucosyltransferase"/>
    <property type="match status" value="1"/>
</dbReference>
<organism evidence="3 4">
    <name type="scientific">Eiseniibacteriota bacterium</name>
    <dbReference type="NCBI Taxonomy" id="2212470"/>
    <lineage>
        <taxon>Bacteria</taxon>
        <taxon>Candidatus Eiseniibacteriota</taxon>
    </lineage>
</organism>
<evidence type="ECO:0000313" key="3">
    <source>
        <dbReference type="EMBL" id="TMQ47653.1"/>
    </source>
</evidence>
<dbReference type="SUPFAM" id="SSF53448">
    <property type="entry name" value="Nucleotide-diphospho-sugar transferases"/>
    <property type="match status" value="1"/>
</dbReference>
<feature type="region of interest" description="Disordered" evidence="1">
    <location>
        <begin position="19"/>
        <end position="54"/>
    </location>
</feature>
<feature type="domain" description="Glycosyltransferase 2-like" evidence="2">
    <location>
        <begin position="194"/>
        <end position="307"/>
    </location>
</feature>
<reference evidence="3 4" key="1">
    <citation type="journal article" date="2019" name="Nat. Microbiol.">
        <title>Mediterranean grassland soil C-N compound turnover is dependent on rainfall and depth, and is mediated by genomically divergent microorganisms.</title>
        <authorList>
            <person name="Diamond S."/>
            <person name="Andeer P.F."/>
            <person name="Li Z."/>
            <person name="Crits-Christoph A."/>
            <person name="Burstein D."/>
            <person name="Anantharaman K."/>
            <person name="Lane K.R."/>
            <person name="Thomas B.C."/>
            <person name="Pan C."/>
            <person name="Northen T.R."/>
            <person name="Banfield J.F."/>
        </authorList>
    </citation>
    <scope>NUCLEOTIDE SEQUENCE [LARGE SCALE GENOMIC DNA]</scope>
    <source>
        <strain evidence="3">WS_1</strain>
    </source>
</reference>
<proteinExistence type="predicted"/>
<dbReference type="InterPro" id="IPR029044">
    <property type="entry name" value="Nucleotide-diphossugar_trans"/>
</dbReference>
<dbReference type="Gene3D" id="3.90.550.10">
    <property type="entry name" value="Spore Coat Polysaccharide Biosynthesis Protein SpsA, Chain A"/>
    <property type="match status" value="1"/>
</dbReference>
<protein>
    <submittedName>
        <fullName evidence="3">Glycosyltransferase family 2 protein</fullName>
    </submittedName>
</protein>
<dbReference type="InterPro" id="IPR001173">
    <property type="entry name" value="Glyco_trans_2-like"/>
</dbReference>
<dbReference type="Proteomes" id="UP000316292">
    <property type="component" value="Unassembled WGS sequence"/>
</dbReference>
<feature type="compositionally biased region" description="Basic and acidic residues" evidence="1">
    <location>
        <begin position="83"/>
        <end position="103"/>
    </location>
</feature>
<dbReference type="PANTHER" id="PTHR43630">
    <property type="entry name" value="POLY-BETA-1,6-N-ACETYL-D-GLUCOSAMINE SYNTHASE"/>
    <property type="match status" value="1"/>
</dbReference>
<feature type="compositionally biased region" description="Basic and acidic residues" evidence="1">
    <location>
        <begin position="158"/>
        <end position="187"/>
    </location>
</feature>
<name>A0A538S8F0_UNCEI</name>
<dbReference type="GO" id="GO:0016740">
    <property type="term" value="F:transferase activity"/>
    <property type="evidence" value="ECO:0007669"/>
    <property type="project" value="UniProtKB-KW"/>
</dbReference>
<dbReference type="EMBL" id="VBOR01000102">
    <property type="protein sequence ID" value="TMQ47653.1"/>
    <property type="molecule type" value="Genomic_DNA"/>
</dbReference>
<feature type="region of interest" description="Disordered" evidence="1">
    <location>
        <begin position="76"/>
        <end position="187"/>
    </location>
</feature>
<dbReference type="PANTHER" id="PTHR43630:SF2">
    <property type="entry name" value="GLYCOSYLTRANSFERASE"/>
    <property type="match status" value="1"/>
</dbReference>
<evidence type="ECO:0000313" key="4">
    <source>
        <dbReference type="Proteomes" id="UP000316292"/>
    </source>
</evidence>
<evidence type="ECO:0000259" key="2">
    <source>
        <dbReference type="Pfam" id="PF00535"/>
    </source>
</evidence>
<evidence type="ECO:0000256" key="1">
    <source>
        <dbReference type="SAM" id="MobiDB-lite"/>
    </source>
</evidence>
<gene>
    <name evidence="3" type="ORF">E6K71_09255</name>
</gene>